<gene>
    <name evidence="2" type="ORF">H9763_11585</name>
</gene>
<name>A0A9D2SDR5_9FIRM</name>
<dbReference type="InterPro" id="IPR003497">
    <property type="entry name" value="BRO_N_domain"/>
</dbReference>
<dbReference type="Proteomes" id="UP000886883">
    <property type="component" value="Unassembled WGS sequence"/>
</dbReference>
<reference evidence="2" key="1">
    <citation type="journal article" date="2021" name="PeerJ">
        <title>Extensive microbial diversity within the chicken gut microbiome revealed by metagenomics and culture.</title>
        <authorList>
            <person name="Gilroy R."/>
            <person name="Ravi A."/>
            <person name="Getino M."/>
            <person name="Pursley I."/>
            <person name="Horton D.L."/>
            <person name="Alikhan N.F."/>
            <person name="Baker D."/>
            <person name="Gharbi K."/>
            <person name="Hall N."/>
            <person name="Watson M."/>
            <person name="Adriaenssens E.M."/>
            <person name="Foster-Nyarko E."/>
            <person name="Jarju S."/>
            <person name="Secka A."/>
            <person name="Antonio M."/>
            <person name="Oren A."/>
            <person name="Chaudhuri R.R."/>
            <person name="La Ragione R."/>
            <person name="Hildebrand F."/>
            <person name="Pallen M.J."/>
        </authorList>
    </citation>
    <scope>NUCLEOTIDE SEQUENCE</scope>
    <source>
        <strain evidence="2">USAMLcec3-2134</strain>
    </source>
</reference>
<protein>
    <recommendedName>
        <fullName evidence="1">Bro-N domain-containing protein</fullName>
    </recommendedName>
</protein>
<organism evidence="2 3">
    <name type="scientific">Candidatus Eisenbergiella merdigallinarum</name>
    <dbReference type="NCBI Taxonomy" id="2838552"/>
    <lineage>
        <taxon>Bacteria</taxon>
        <taxon>Bacillati</taxon>
        <taxon>Bacillota</taxon>
        <taxon>Clostridia</taxon>
        <taxon>Lachnospirales</taxon>
        <taxon>Lachnospiraceae</taxon>
        <taxon>Eisenbergiella</taxon>
    </lineage>
</organism>
<sequence>MDSDKLQLFENREIRTAWDGEKEEWYFSVVDVVAVLTDSPNPNNYWKVLKKRLKDEGNQSVTFCNQLKLKSPKDGKRYLTDVATTEQLLRIIQSIPSPKAEPFKLWLAEVGRERIEETIDPELTIDRALETYLKKGYSREWIHQRLQAIQVRRELTDEWRDRGVKKGAEYAILTDEITRAWSGMTTKQYKKLKGLKKENLRDNMTTTEIILNMLAETSTTDISKATKPGTFEENVEVARRGGNVAGIAKQALEAETGKPVITSQNAAQLNAVVTGMIEGVVNAEGEKE</sequence>
<feature type="domain" description="Bro-N" evidence="1">
    <location>
        <begin position="13"/>
        <end position="113"/>
    </location>
</feature>
<dbReference type="Pfam" id="PF02498">
    <property type="entry name" value="Bro-N"/>
    <property type="match status" value="1"/>
</dbReference>
<dbReference type="SMART" id="SM01040">
    <property type="entry name" value="Bro-N"/>
    <property type="match status" value="1"/>
</dbReference>
<evidence type="ECO:0000313" key="3">
    <source>
        <dbReference type="Proteomes" id="UP000886883"/>
    </source>
</evidence>
<comment type="caution">
    <text evidence="2">The sequence shown here is derived from an EMBL/GenBank/DDBJ whole genome shotgun (WGS) entry which is preliminary data.</text>
</comment>
<reference evidence="2" key="2">
    <citation type="submission" date="2021-04" db="EMBL/GenBank/DDBJ databases">
        <authorList>
            <person name="Gilroy R."/>
        </authorList>
    </citation>
    <scope>NUCLEOTIDE SEQUENCE</scope>
    <source>
        <strain evidence="2">USAMLcec3-2134</strain>
    </source>
</reference>
<evidence type="ECO:0000313" key="2">
    <source>
        <dbReference type="EMBL" id="HJB92089.1"/>
    </source>
</evidence>
<dbReference type="EMBL" id="DWXE01000043">
    <property type="protein sequence ID" value="HJB92089.1"/>
    <property type="molecule type" value="Genomic_DNA"/>
</dbReference>
<dbReference type="AlphaFoldDB" id="A0A9D2SDR5"/>
<accession>A0A9D2SDR5</accession>
<evidence type="ECO:0000259" key="1">
    <source>
        <dbReference type="SMART" id="SM01040"/>
    </source>
</evidence>
<proteinExistence type="predicted"/>